<sequence length="248" mass="27602">MAQSHACCTVPPVVSKGYKEKGEWITIDGMKTYRTGPSDAKSALLVIYDIFGFFPQTLQGADILAHSDKEHQYQVYMPDFFEGKPVPIDWYPPDTKEKGEKLGEFFSTTGAPPKTVARVPKVVDEIATKYSSIKEWGVVGFCWGGKVVNLSSQSGTKFKAAAACHPAMVDPSDAPGVTIPYCMIPSKDEDKDAVKKWQEGIKTKNTVTWFDDQVHGFMAARGDLSDEHVKKQYEKAYGILLDFFHENM</sequence>
<protein>
    <recommendedName>
        <fullName evidence="1">Dienelactone hydrolase domain-containing protein</fullName>
    </recommendedName>
</protein>
<gene>
    <name evidence="2" type="ORF">AAFC00_001507</name>
</gene>
<dbReference type="RefSeq" id="XP_069204179.1">
    <property type="nucleotide sequence ID" value="XM_069340707.1"/>
</dbReference>
<dbReference type="GeneID" id="95975210"/>
<dbReference type="InterPro" id="IPR029058">
    <property type="entry name" value="AB_hydrolase_fold"/>
</dbReference>
<dbReference type="InterPro" id="IPR002925">
    <property type="entry name" value="Dienelactn_hydro"/>
</dbReference>
<evidence type="ECO:0000259" key="1">
    <source>
        <dbReference type="Pfam" id="PF01738"/>
    </source>
</evidence>
<dbReference type="Gene3D" id="3.40.50.1820">
    <property type="entry name" value="alpha/beta hydrolase"/>
    <property type="match status" value="1"/>
</dbReference>
<dbReference type="PANTHER" id="PTHR47668:SF1">
    <property type="entry name" value="DIENELACTONE HYDROLASE DOMAIN-CONTAINING PROTEIN-RELATED"/>
    <property type="match status" value="1"/>
</dbReference>
<proteinExistence type="predicted"/>
<organism evidence="2 3">
    <name type="scientific">Neodothiora populina</name>
    <dbReference type="NCBI Taxonomy" id="2781224"/>
    <lineage>
        <taxon>Eukaryota</taxon>
        <taxon>Fungi</taxon>
        <taxon>Dikarya</taxon>
        <taxon>Ascomycota</taxon>
        <taxon>Pezizomycotina</taxon>
        <taxon>Dothideomycetes</taxon>
        <taxon>Dothideomycetidae</taxon>
        <taxon>Dothideales</taxon>
        <taxon>Dothioraceae</taxon>
        <taxon>Neodothiora</taxon>
    </lineage>
</organism>
<comment type="caution">
    <text evidence="2">The sequence shown here is derived from an EMBL/GenBank/DDBJ whole genome shotgun (WGS) entry which is preliminary data.</text>
</comment>
<accession>A0ABR3PP45</accession>
<dbReference type="EMBL" id="JBFMKM010000003">
    <property type="protein sequence ID" value="KAL1311330.1"/>
    <property type="molecule type" value="Genomic_DNA"/>
</dbReference>
<name>A0ABR3PP45_9PEZI</name>
<dbReference type="SUPFAM" id="SSF53474">
    <property type="entry name" value="alpha/beta-Hydrolases"/>
    <property type="match status" value="1"/>
</dbReference>
<feature type="domain" description="Dienelactone hydrolase" evidence="1">
    <location>
        <begin position="30"/>
        <end position="246"/>
    </location>
</feature>
<dbReference type="PANTHER" id="PTHR47668">
    <property type="entry name" value="DIENELACTONE HYDROLASE FAMILY PROTEIN (AFU_ORTHOLOGUE AFUA_6G01940)"/>
    <property type="match status" value="1"/>
</dbReference>
<dbReference type="Pfam" id="PF01738">
    <property type="entry name" value="DLH"/>
    <property type="match status" value="1"/>
</dbReference>
<evidence type="ECO:0000313" key="3">
    <source>
        <dbReference type="Proteomes" id="UP001562354"/>
    </source>
</evidence>
<keyword evidence="3" id="KW-1185">Reference proteome</keyword>
<dbReference type="Proteomes" id="UP001562354">
    <property type="component" value="Unassembled WGS sequence"/>
</dbReference>
<reference evidence="2 3" key="1">
    <citation type="submission" date="2024-07" db="EMBL/GenBank/DDBJ databases">
        <title>Draft sequence of the Neodothiora populina.</title>
        <authorList>
            <person name="Drown D.D."/>
            <person name="Schuette U.S."/>
            <person name="Buechlein A.B."/>
            <person name="Rusch D.R."/>
            <person name="Winton L.W."/>
            <person name="Adams G.A."/>
        </authorList>
    </citation>
    <scope>NUCLEOTIDE SEQUENCE [LARGE SCALE GENOMIC DNA]</scope>
    <source>
        <strain evidence="2 3">CPC 39397</strain>
    </source>
</reference>
<evidence type="ECO:0000313" key="2">
    <source>
        <dbReference type="EMBL" id="KAL1311330.1"/>
    </source>
</evidence>